<dbReference type="GO" id="GO:0003677">
    <property type="term" value="F:DNA binding"/>
    <property type="evidence" value="ECO:0007669"/>
    <property type="project" value="UniProtKB-KW"/>
</dbReference>
<dbReference type="InterPro" id="IPR001387">
    <property type="entry name" value="Cro/C1-type_HTH"/>
</dbReference>
<organism evidence="3 4">
    <name type="scientific">Treponema primitia (strain ATCC BAA-887 / DSM 12427 / ZAS-2)</name>
    <dbReference type="NCBI Taxonomy" id="545694"/>
    <lineage>
        <taxon>Bacteria</taxon>
        <taxon>Pseudomonadati</taxon>
        <taxon>Spirochaetota</taxon>
        <taxon>Spirochaetia</taxon>
        <taxon>Spirochaetales</taxon>
        <taxon>Treponemataceae</taxon>
        <taxon>Treponema</taxon>
    </lineage>
</organism>
<protein>
    <submittedName>
        <fullName evidence="3">Conserved domain protein</fullName>
    </submittedName>
</protein>
<keyword evidence="4" id="KW-1185">Reference proteome</keyword>
<dbReference type="AlphaFoldDB" id="F5YH32"/>
<evidence type="ECO:0000256" key="1">
    <source>
        <dbReference type="ARBA" id="ARBA00023125"/>
    </source>
</evidence>
<dbReference type="Pfam" id="PF01381">
    <property type="entry name" value="HTH_3"/>
    <property type="match status" value="1"/>
</dbReference>
<evidence type="ECO:0000313" key="3">
    <source>
        <dbReference type="EMBL" id="AEF84146.1"/>
    </source>
</evidence>
<dbReference type="Proteomes" id="UP000009223">
    <property type="component" value="Chromosome"/>
</dbReference>
<dbReference type="SUPFAM" id="SSF47413">
    <property type="entry name" value="lambda repressor-like DNA-binding domains"/>
    <property type="match status" value="1"/>
</dbReference>
<proteinExistence type="predicted"/>
<gene>
    <name evidence="3" type="ordered locus">TREPR_2472</name>
</gene>
<dbReference type="CDD" id="cd00093">
    <property type="entry name" value="HTH_XRE"/>
    <property type="match status" value="1"/>
</dbReference>
<dbReference type="GO" id="GO:0003700">
    <property type="term" value="F:DNA-binding transcription factor activity"/>
    <property type="evidence" value="ECO:0007669"/>
    <property type="project" value="TreeGrafter"/>
</dbReference>
<dbReference type="RefSeq" id="WP_015707737.1">
    <property type="nucleotide sequence ID" value="NC_015578.1"/>
</dbReference>
<dbReference type="PANTHER" id="PTHR46797:SF1">
    <property type="entry name" value="METHYLPHOSPHONATE SYNTHASE"/>
    <property type="match status" value="1"/>
</dbReference>
<reference evidence="3 4" key="2">
    <citation type="journal article" date="2011" name="ISME J.">
        <title>RNA-seq reveals cooperative metabolic interactions between two termite-gut spirochete species in co-culture.</title>
        <authorList>
            <person name="Rosenthal A.Z."/>
            <person name="Matson E.G."/>
            <person name="Eldar A."/>
            <person name="Leadbetter J.R."/>
        </authorList>
    </citation>
    <scope>NUCLEOTIDE SEQUENCE [LARGE SCALE GENOMIC DNA]</scope>
    <source>
        <strain evidence="4">ATCC BAA-887 / DSM 12427 / ZAS-2</strain>
    </source>
</reference>
<dbReference type="SMART" id="SM00530">
    <property type="entry name" value="HTH_XRE"/>
    <property type="match status" value="1"/>
</dbReference>
<dbReference type="EMBL" id="CP001843">
    <property type="protein sequence ID" value="AEF84146.1"/>
    <property type="molecule type" value="Genomic_DNA"/>
</dbReference>
<dbReference type="STRING" id="545694.TREPR_2472"/>
<sequence>MAKNMKAYRNALGLSQAKLAEKVDTSTHYIGMIETKIKFPSPEMLERIAKALEIDTIALFSKDIDLPETMKTYRKVALKDIKGLLVQIIDEQLENLNKKP</sequence>
<keyword evidence="1" id="KW-0238">DNA-binding</keyword>
<dbReference type="KEGG" id="tpi:TREPR_2472"/>
<dbReference type="HOGENOM" id="CLU_066192_17_8_12"/>
<feature type="domain" description="HTH cro/C1-type" evidence="2">
    <location>
        <begin position="5"/>
        <end position="59"/>
    </location>
</feature>
<dbReference type="GO" id="GO:0005829">
    <property type="term" value="C:cytosol"/>
    <property type="evidence" value="ECO:0007669"/>
    <property type="project" value="TreeGrafter"/>
</dbReference>
<dbReference type="InterPro" id="IPR050807">
    <property type="entry name" value="TransReg_Diox_bact_type"/>
</dbReference>
<evidence type="ECO:0000259" key="2">
    <source>
        <dbReference type="PROSITE" id="PS50943"/>
    </source>
</evidence>
<dbReference type="PANTHER" id="PTHR46797">
    <property type="entry name" value="HTH-TYPE TRANSCRIPTIONAL REGULATOR"/>
    <property type="match status" value="1"/>
</dbReference>
<name>F5YH32_TREPZ</name>
<accession>F5YH32</accession>
<dbReference type="InterPro" id="IPR010982">
    <property type="entry name" value="Lambda_DNA-bd_dom_sf"/>
</dbReference>
<dbReference type="Gene3D" id="1.10.260.40">
    <property type="entry name" value="lambda repressor-like DNA-binding domains"/>
    <property type="match status" value="1"/>
</dbReference>
<reference evidence="4" key="1">
    <citation type="submission" date="2009-12" db="EMBL/GenBank/DDBJ databases">
        <title>Complete sequence of Treponema primitia strain ZAS-2.</title>
        <authorList>
            <person name="Tetu S.G."/>
            <person name="Matson E."/>
            <person name="Ren Q."/>
            <person name="Seshadri R."/>
            <person name="Elbourne L."/>
            <person name="Hassan K.A."/>
            <person name="Durkin A."/>
            <person name="Radune D."/>
            <person name="Mohamoud Y."/>
            <person name="Shay R."/>
            <person name="Jin S."/>
            <person name="Zhang X."/>
            <person name="Lucey K."/>
            <person name="Ballor N.R."/>
            <person name="Ottesen E."/>
            <person name="Rosenthal R."/>
            <person name="Allen A."/>
            <person name="Leadbetter J.R."/>
            <person name="Paulsen I.T."/>
        </authorList>
    </citation>
    <scope>NUCLEOTIDE SEQUENCE [LARGE SCALE GENOMIC DNA]</scope>
    <source>
        <strain evidence="4">ATCC BAA-887 / DSM 12427 / ZAS-2</strain>
    </source>
</reference>
<dbReference type="PROSITE" id="PS50943">
    <property type="entry name" value="HTH_CROC1"/>
    <property type="match status" value="1"/>
</dbReference>
<evidence type="ECO:0000313" key="4">
    <source>
        <dbReference type="Proteomes" id="UP000009223"/>
    </source>
</evidence>